<dbReference type="GO" id="GO:0030866">
    <property type="term" value="P:cortical actin cytoskeleton organization"/>
    <property type="evidence" value="ECO:0007669"/>
    <property type="project" value="TreeGrafter"/>
</dbReference>
<dbReference type="PRINTS" id="PR00828">
    <property type="entry name" value="FORMIN"/>
</dbReference>
<dbReference type="Pfam" id="PF02181">
    <property type="entry name" value="FH2"/>
    <property type="match status" value="1"/>
</dbReference>
<dbReference type="Proteomes" id="UP000593567">
    <property type="component" value="Unassembled WGS sequence"/>
</dbReference>
<dbReference type="PROSITE" id="PS51444">
    <property type="entry name" value="FH2"/>
    <property type="match status" value="1"/>
</dbReference>
<dbReference type="SUPFAM" id="SSF101447">
    <property type="entry name" value="Formin homology 2 domain (FH2 domain)"/>
    <property type="match status" value="1"/>
</dbReference>
<dbReference type="GO" id="GO:0045010">
    <property type="term" value="P:actin nucleation"/>
    <property type="evidence" value="ECO:0007669"/>
    <property type="project" value="InterPro"/>
</dbReference>
<dbReference type="SMART" id="SM00498">
    <property type="entry name" value="FH2"/>
    <property type="match status" value="1"/>
</dbReference>
<reference evidence="3" key="1">
    <citation type="submission" date="2020-06" db="EMBL/GenBank/DDBJ databases">
        <title>Draft genome of Bugula neritina, a colonial animal packing powerful symbionts and potential medicines.</title>
        <authorList>
            <person name="Rayko M."/>
        </authorList>
    </citation>
    <scope>NUCLEOTIDE SEQUENCE [LARGE SCALE GENOMIC DNA]</scope>
    <source>
        <strain evidence="3">Kwan_BN1</strain>
    </source>
</reference>
<dbReference type="PANTHER" id="PTHR45920:SF7">
    <property type="entry name" value="FORMIN-G"/>
    <property type="match status" value="1"/>
</dbReference>
<dbReference type="GO" id="GO:0005737">
    <property type="term" value="C:cytoplasm"/>
    <property type="evidence" value="ECO:0007669"/>
    <property type="project" value="UniProtKB-ARBA"/>
</dbReference>
<evidence type="ECO:0000313" key="4">
    <source>
        <dbReference type="Proteomes" id="UP000593567"/>
    </source>
</evidence>
<protein>
    <submittedName>
        <fullName evidence="3">Capu</fullName>
    </submittedName>
</protein>
<name>A0A7J7JQN2_BUGNE</name>
<dbReference type="PANTHER" id="PTHR45920">
    <property type="entry name" value="FORMIN HOMOLOGY 2 DOMAIN CONTAINING, ISOFORM I"/>
    <property type="match status" value="1"/>
</dbReference>
<dbReference type="InterPro" id="IPR042201">
    <property type="entry name" value="FH2_Formin_sf"/>
</dbReference>
<evidence type="ECO:0000259" key="2">
    <source>
        <dbReference type="PROSITE" id="PS51444"/>
    </source>
</evidence>
<dbReference type="EMBL" id="VXIV02001928">
    <property type="protein sequence ID" value="KAF6028669.1"/>
    <property type="molecule type" value="Genomic_DNA"/>
</dbReference>
<keyword evidence="4" id="KW-1185">Reference proteome</keyword>
<gene>
    <name evidence="3" type="ORF">EB796_013039</name>
</gene>
<feature type="domain" description="FH2" evidence="2">
    <location>
        <begin position="116"/>
        <end position="524"/>
    </location>
</feature>
<accession>A0A7J7JQN2</accession>
<dbReference type="AlphaFoldDB" id="A0A7J7JQN2"/>
<dbReference type="InterPro" id="IPR015425">
    <property type="entry name" value="FH2_Formin"/>
</dbReference>
<dbReference type="InterPro" id="IPR001265">
    <property type="entry name" value="Formin_Cappuccino_subfam"/>
</dbReference>
<evidence type="ECO:0000313" key="3">
    <source>
        <dbReference type="EMBL" id="KAF6028669.1"/>
    </source>
</evidence>
<dbReference type="GO" id="GO:0051015">
    <property type="term" value="F:actin filament binding"/>
    <property type="evidence" value="ECO:0007669"/>
    <property type="project" value="TreeGrafter"/>
</dbReference>
<dbReference type="GO" id="GO:0008017">
    <property type="term" value="F:microtubule binding"/>
    <property type="evidence" value="ECO:0007669"/>
    <property type="project" value="InterPro"/>
</dbReference>
<evidence type="ECO:0000256" key="1">
    <source>
        <dbReference type="ARBA" id="ARBA00005271"/>
    </source>
</evidence>
<proteinExistence type="inferred from homology"/>
<sequence length="524" mass="59194">MNQIFSNVSLDSGLSQSYSVCPASNESSRPVDDDIKELPLHVSQSTPAFGTEYKSAYLPTSPEGSMSSCNPSDSITSLSDGNHDDIFNRADNSMNTHTFVIPPPPPPPALSMTFPRKKALRPRVNLKPLHWKRILVDNKSTLLSRPLVKPSTVWEKIKEPKIDAEELEELFAVENEKDKLTNLPSPMLTIRKKNFTKVLERKRSQNLGIILSSIRQPFSEFKKALLNFDESFLTIDTWRSLYEVRATEKEMTEIRDQVETNPKCVLDKPEQFLYNLSKLPFGLERIQCFLLRANFEEVLRDMTSLVKDMTSVCDYMVTSPHIHNLLALLLAVGNYLNGGNTHRGQADGFTLDILPKLKDIKGKKQTTLLKYIASKYQSLHGSEKRRVELPLPSHSTLEAVSCTNYTELSEQMTSLQSQLSDCGDLMSKVKSTLSDQSCNELFYNVMSGFVLEANREVTALSQSVTGSKVKFAEMCKFYSAPNVDWSKTIPSQFFEPWKTFSKDLTQVWDCKGPPALHSRVSAFF</sequence>
<dbReference type="Gene3D" id="1.20.58.2220">
    <property type="entry name" value="Formin, FH2 domain"/>
    <property type="match status" value="1"/>
</dbReference>
<comment type="similarity">
    <text evidence="1">Belongs to the formin homology family. Cappuccino subfamily.</text>
</comment>
<organism evidence="3 4">
    <name type="scientific">Bugula neritina</name>
    <name type="common">Brown bryozoan</name>
    <name type="synonym">Sertularia neritina</name>
    <dbReference type="NCBI Taxonomy" id="10212"/>
    <lineage>
        <taxon>Eukaryota</taxon>
        <taxon>Metazoa</taxon>
        <taxon>Spiralia</taxon>
        <taxon>Lophotrochozoa</taxon>
        <taxon>Bryozoa</taxon>
        <taxon>Gymnolaemata</taxon>
        <taxon>Cheilostomatida</taxon>
        <taxon>Flustrina</taxon>
        <taxon>Buguloidea</taxon>
        <taxon>Bugulidae</taxon>
        <taxon>Bugula</taxon>
    </lineage>
</organism>
<dbReference type="OrthoDB" id="427644at2759"/>
<dbReference type="GO" id="GO:0005884">
    <property type="term" value="C:actin filament"/>
    <property type="evidence" value="ECO:0007669"/>
    <property type="project" value="InterPro"/>
</dbReference>
<comment type="caution">
    <text evidence="3">The sequence shown here is derived from an EMBL/GenBank/DDBJ whole genome shotgun (WGS) entry which is preliminary data.</text>
</comment>